<dbReference type="EMBL" id="JBBVUL010000015">
    <property type="protein sequence ID" value="MEL0565719.1"/>
    <property type="molecule type" value="Genomic_DNA"/>
</dbReference>
<dbReference type="KEGG" id="lje:BUE77_08090"/>
<dbReference type="Proteomes" id="UP001385848">
    <property type="component" value="Unassembled WGS sequence"/>
</dbReference>
<evidence type="ECO:0000313" key="3">
    <source>
        <dbReference type="Proteomes" id="UP000327236"/>
    </source>
</evidence>
<dbReference type="RefSeq" id="WP_021351308.1">
    <property type="nucleotide sequence ID" value="NZ_CATOUV010000001.1"/>
</dbReference>
<dbReference type="GeneID" id="31743680"/>
<dbReference type="OrthoDB" id="9938168at2"/>
<dbReference type="AlphaFoldDB" id="A0A5N1I596"/>
<evidence type="ECO:0000313" key="1">
    <source>
        <dbReference type="EMBL" id="KAA9320389.1"/>
    </source>
</evidence>
<sequence>MSSSVKPNSKLLHLVEEVEHEYRTVLQAPDDDENLRRLHSLGEKILKLQPEVADQQKAIISLLEEGYDAVQIGKRIGLSKRHVQRLLKKQRLKTKPNFAYKVINKYGDSLMFSNNLKSVFNYFGLNTHMSNKQKIVELRKNGLFIKSGKEKYCWHDVPKRALYYFHSDWYMKN</sequence>
<evidence type="ECO:0000313" key="4">
    <source>
        <dbReference type="Proteomes" id="UP001385848"/>
    </source>
</evidence>
<accession>A0A5N1I596</accession>
<reference evidence="2 4" key="2">
    <citation type="submission" date="2024-04" db="EMBL/GenBank/DDBJ databases">
        <title>Three lactobacilli isolated from voided urine samples from females with type 2 diabetes.</title>
        <authorList>
            <person name="Kula A."/>
            <person name="Stegman N."/>
            <person name="Putonti C."/>
        </authorList>
    </citation>
    <scope>NUCLEOTIDE SEQUENCE [LARGE SCALE GENOMIC DNA]</scope>
    <source>
        <strain evidence="2 4">1855</strain>
    </source>
</reference>
<gene>
    <name evidence="2" type="ORF">AAC431_07330</name>
    <name evidence="1" type="ORF">F6H94_08090</name>
</gene>
<organism evidence="1 3">
    <name type="scientific">Lactobacillus jensenii</name>
    <dbReference type="NCBI Taxonomy" id="109790"/>
    <lineage>
        <taxon>Bacteria</taxon>
        <taxon>Bacillati</taxon>
        <taxon>Bacillota</taxon>
        <taxon>Bacilli</taxon>
        <taxon>Lactobacillales</taxon>
        <taxon>Lactobacillaceae</taxon>
        <taxon>Lactobacillus</taxon>
    </lineage>
</organism>
<dbReference type="Proteomes" id="UP000327236">
    <property type="component" value="Unassembled WGS sequence"/>
</dbReference>
<name>A0A5N1I596_LACJE</name>
<reference evidence="1 3" key="1">
    <citation type="submission" date="2019-09" db="EMBL/GenBank/DDBJ databases">
        <title>Draft genome sequence assemblies of isolates from the urinary tract.</title>
        <authorList>
            <person name="Mores C.R."/>
            <person name="Putonti C."/>
            <person name="Wolfe A.J."/>
        </authorList>
    </citation>
    <scope>NUCLEOTIDE SEQUENCE [LARGE SCALE GENOMIC DNA]</scope>
    <source>
        <strain evidence="1 3">UMB246</strain>
    </source>
</reference>
<comment type="caution">
    <text evidence="1">The sequence shown here is derived from an EMBL/GenBank/DDBJ whole genome shotgun (WGS) entry which is preliminary data.</text>
</comment>
<evidence type="ECO:0000313" key="2">
    <source>
        <dbReference type="EMBL" id="MEL0565719.1"/>
    </source>
</evidence>
<protein>
    <submittedName>
        <fullName evidence="1">Helix-turn-helix domain-containing protein</fullName>
    </submittedName>
</protein>
<keyword evidence="4" id="KW-1185">Reference proteome</keyword>
<proteinExistence type="predicted"/>
<dbReference type="EMBL" id="VYWW01000048">
    <property type="protein sequence ID" value="KAA9320389.1"/>
    <property type="molecule type" value="Genomic_DNA"/>
</dbReference>